<dbReference type="AlphaFoldDB" id="A0A5B0NAK5"/>
<reference evidence="4 5" key="1">
    <citation type="submission" date="2019-05" db="EMBL/GenBank/DDBJ databases">
        <title>Emergence of the Ug99 lineage of the wheat stem rust pathogen through somatic hybridization.</title>
        <authorList>
            <person name="Li F."/>
            <person name="Upadhyaya N.M."/>
            <person name="Sperschneider J."/>
            <person name="Matny O."/>
            <person name="Nguyen-Phuc H."/>
            <person name="Mago R."/>
            <person name="Raley C."/>
            <person name="Miller M.E."/>
            <person name="Silverstein K.A.T."/>
            <person name="Henningsen E."/>
            <person name="Hirsch C.D."/>
            <person name="Visser B."/>
            <person name="Pretorius Z.A."/>
            <person name="Steffenson B.J."/>
            <person name="Schwessinger B."/>
            <person name="Dodds P.N."/>
            <person name="Figueroa M."/>
        </authorList>
    </citation>
    <scope>NUCLEOTIDE SEQUENCE [LARGE SCALE GENOMIC DNA]</scope>
    <source>
        <strain evidence="3">21-0</strain>
        <strain evidence="2 5">Ug99</strain>
    </source>
</reference>
<evidence type="ECO:0000313" key="4">
    <source>
        <dbReference type="Proteomes" id="UP000324748"/>
    </source>
</evidence>
<dbReference type="Proteomes" id="UP000324748">
    <property type="component" value="Unassembled WGS sequence"/>
</dbReference>
<sequence>MDKDVFFDGTNVAIEKFIKRYECAGEADGASARDLAKQIIFFVKDADLKDEVEEMTGYEDADWEELKKQLLDRFGKALPLVKYTKQDLESLVSSAVSKGGIQTLSEFQVFKTRFEAVTHYLVRMGYNTSIEEFRELLLEALSRRLGSAVIKELIRDDKMIRSRDGGDILPPTVTLISYIQREVQSDSVMERQNLWSPEKNQEKLPASQTKPAPRITTPSTPVQNSPDKQLQDLTKQLAALTSGNMDPPHKPLDSVSQQANPPTSAPNRNPNFRCYYCFQPNHSSNRCNLFSFDESKGLVKKEGRSYLLPDDTPIAWDTSRPIKEAVDQFSEDSKKTAMTEIEFSSSFGQLEEIYVPSLSSYEGDNDLETEELDNSSVALSFNPPSEPEVIFTQQTNKPPGEITEETEPQDFLSKDQPASKTSSDEILTTDFTGLEEKIIQRMMEDFNVALSYEDKTSDGLADFSQKEEYNTSTFIEDNNSTFSPTNTVARNFFHMEDSDISFTSFSAQLMGTSAKLEEESVIFQPENPFGNDISAENPSSFYVSQLANDIPENRSEQILLEYAANFKQSNFDKVNRHNKEDLDNFNPAEPQEPDFLSCVLPSMDESSELKIYTMIEIKAELLDHVPEINHNTVNRVFVQNRRDYTDPRENRQRARDPGDLENEEHSLDIFDENCEPFEDSKIDSALNTILALCQP</sequence>
<evidence type="ECO:0000256" key="1">
    <source>
        <dbReference type="SAM" id="MobiDB-lite"/>
    </source>
</evidence>
<name>A0A5B0NAK5_PUCGR</name>
<accession>A0A5B0NAK5</accession>
<evidence type="ECO:0000313" key="5">
    <source>
        <dbReference type="Proteomes" id="UP000325313"/>
    </source>
</evidence>
<feature type="compositionally biased region" description="Polar residues" evidence="1">
    <location>
        <begin position="254"/>
        <end position="269"/>
    </location>
</feature>
<feature type="compositionally biased region" description="Basic and acidic residues" evidence="1">
    <location>
        <begin position="640"/>
        <end position="664"/>
    </location>
</feature>
<comment type="caution">
    <text evidence="3">The sequence shown here is derived from an EMBL/GenBank/DDBJ whole genome shotgun (WGS) entry which is preliminary data.</text>
</comment>
<feature type="region of interest" description="Disordered" evidence="1">
    <location>
        <begin position="241"/>
        <end position="269"/>
    </location>
</feature>
<dbReference type="EMBL" id="VDEP01000475">
    <property type="protein sequence ID" value="KAA1073097.1"/>
    <property type="molecule type" value="Genomic_DNA"/>
</dbReference>
<dbReference type="Proteomes" id="UP000325313">
    <property type="component" value="Unassembled WGS sequence"/>
</dbReference>
<evidence type="ECO:0000313" key="3">
    <source>
        <dbReference type="EMBL" id="KAA1084809.1"/>
    </source>
</evidence>
<evidence type="ECO:0000313" key="2">
    <source>
        <dbReference type="EMBL" id="KAA1073097.1"/>
    </source>
</evidence>
<organism evidence="3 4">
    <name type="scientific">Puccinia graminis f. sp. tritici</name>
    <dbReference type="NCBI Taxonomy" id="56615"/>
    <lineage>
        <taxon>Eukaryota</taxon>
        <taxon>Fungi</taxon>
        <taxon>Dikarya</taxon>
        <taxon>Basidiomycota</taxon>
        <taxon>Pucciniomycotina</taxon>
        <taxon>Pucciniomycetes</taxon>
        <taxon>Pucciniales</taxon>
        <taxon>Pucciniaceae</taxon>
        <taxon>Puccinia</taxon>
    </lineage>
</organism>
<protein>
    <submittedName>
        <fullName evidence="3">Uncharacterized protein</fullName>
    </submittedName>
</protein>
<feature type="region of interest" description="Disordered" evidence="1">
    <location>
        <begin position="387"/>
        <end position="423"/>
    </location>
</feature>
<keyword evidence="4" id="KW-1185">Reference proteome</keyword>
<gene>
    <name evidence="3" type="ORF">PGT21_035657</name>
    <name evidence="2" type="ORF">PGTUg99_027367</name>
</gene>
<dbReference type="OrthoDB" id="2504984at2759"/>
<feature type="region of interest" description="Disordered" evidence="1">
    <location>
        <begin position="194"/>
        <end position="229"/>
    </location>
</feature>
<feature type="region of interest" description="Disordered" evidence="1">
    <location>
        <begin position="639"/>
        <end position="664"/>
    </location>
</feature>
<proteinExistence type="predicted"/>
<dbReference type="EMBL" id="VSWC01000118">
    <property type="protein sequence ID" value="KAA1084809.1"/>
    <property type="molecule type" value="Genomic_DNA"/>
</dbReference>
<feature type="compositionally biased region" description="Polar residues" evidence="1">
    <location>
        <begin position="206"/>
        <end position="229"/>
    </location>
</feature>